<keyword evidence="4" id="KW-0378">Hydrolase</keyword>
<keyword evidence="5" id="KW-1185">Reference proteome</keyword>
<dbReference type="InterPro" id="IPR001461">
    <property type="entry name" value="Aspartic_peptidase_A1"/>
</dbReference>
<dbReference type="AlphaFoldDB" id="A0A7J6X818"/>
<dbReference type="GO" id="GO:0004190">
    <property type="term" value="F:aspartic-type endopeptidase activity"/>
    <property type="evidence" value="ECO:0007669"/>
    <property type="project" value="InterPro"/>
</dbReference>
<dbReference type="Pfam" id="PF14543">
    <property type="entry name" value="TAXi_N"/>
    <property type="match status" value="1"/>
</dbReference>
<evidence type="ECO:0000256" key="1">
    <source>
        <dbReference type="ARBA" id="ARBA00007447"/>
    </source>
</evidence>
<feature type="non-terminal residue" evidence="4">
    <location>
        <position position="376"/>
    </location>
</feature>
<dbReference type="PROSITE" id="PS00141">
    <property type="entry name" value="ASP_PROTEASE"/>
    <property type="match status" value="1"/>
</dbReference>
<keyword evidence="2" id="KW-0732">Signal</keyword>
<dbReference type="InterPro" id="IPR021109">
    <property type="entry name" value="Peptidase_aspartic_dom_sf"/>
</dbReference>
<gene>
    <name evidence="4" type="ORF">FRX31_004869</name>
</gene>
<feature type="chain" id="PRO_5029655355" evidence="2">
    <location>
        <begin position="24"/>
        <end position="376"/>
    </location>
</feature>
<evidence type="ECO:0000256" key="2">
    <source>
        <dbReference type="SAM" id="SignalP"/>
    </source>
</evidence>
<reference evidence="4 5" key="1">
    <citation type="submission" date="2020-06" db="EMBL/GenBank/DDBJ databases">
        <title>Transcriptomic and genomic resources for Thalictrum thalictroides and T. hernandezii: Facilitating candidate gene discovery in an emerging model plant lineage.</title>
        <authorList>
            <person name="Arias T."/>
            <person name="Riano-Pachon D.M."/>
            <person name="Di Stilio V.S."/>
        </authorList>
    </citation>
    <scope>NUCLEOTIDE SEQUENCE [LARGE SCALE GENOMIC DNA]</scope>
    <source>
        <strain evidence="5">cv. WT478/WT964</strain>
        <tissue evidence="4">Leaves</tissue>
    </source>
</reference>
<dbReference type="FunFam" id="2.40.70.10:FF:000031">
    <property type="entry name" value="Aspartyl protease AED1"/>
    <property type="match status" value="1"/>
</dbReference>
<dbReference type="InterPro" id="IPR032861">
    <property type="entry name" value="TAXi_N"/>
</dbReference>
<evidence type="ECO:0000313" key="5">
    <source>
        <dbReference type="Proteomes" id="UP000554482"/>
    </source>
</evidence>
<dbReference type="PANTHER" id="PTHR13683">
    <property type="entry name" value="ASPARTYL PROTEASES"/>
    <property type="match status" value="1"/>
</dbReference>
<comment type="caution">
    <text evidence="4">The sequence shown here is derived from an EMBL/GenBank/DDBJ whole genome shotgun (WGS) entry which is preliminary data.</text>
</comment>
<dbReference type="SUPFAM" id="SSF50630">
    <property type="entry name" value="Acid proteases"/>
    <property type="match status" value="1"/>
</dbReference>
<dbReference type="Proteomes" id="UP000554482">
    <property type="component" value="Unassembled WGS sequence"/>
</dbReference>
<dbReference type="PROSITE" id="PS51767">
    <property type="entry name" value="PEPTIDASE_A1"/>
    <property type="match status" value="1"/>
</dbReference>
<sequence length="376" mass="40148">MDIALFLLASLFISPTPTTLVVAVAEVSQKTWLNEPKESHHQPSDSGIHLTLHHIHRLPTASDLLARDEARVQSINYRRLILKSKSTTGSRTKRSAAAAAAAATELIYHEAHGDANNSSKSKVSGDGGGVSVGLEPGTSIGVANYYIKLGLGTPVGYYDMLVDTGSSLTWLQCKPCEVYCHPQAGPVFNPSMSKTYKYLTCDAPQCSALEAATLNAPMCSASTKKCIYEASYGDRSYSVGFLSKDTLTLSSTSNPTLQDFAFGCGEDTQGLFGRSAGLIGFARDSLSMSAQLSPKYGFIFSYCLPTRTSEGSSSTTGTLSIGRSSLYSYKNSKENATLASDVAVPYALTPMIKDPDNPSLYFLQWTGMTVSGKPLA</sequence>
<feature type="signal peptide" evidence="2">
    <location>
        <begin position="1"/>
        <end position="23"/>
    </location>
</feature>
<proteinExistence type="inferred from homology"/>
<organism evidence="4 5">
    <name type="scientific">Thalictrum thalictroides</name>
    <name type="common">Rue-anemone</name>
    <name type="synonym">Anemone thalictroides</name>
    <dbReference type="NCBI Taxonomy" id="46969"/>
    <lineage>
        <taxon>Eukaryota</taxon>
        <taxon>Viridiplantae</taxon>
        <taxon>Streptophyta</taxon>
        <taxon>Embryophyta</taxon>
        <taxon>Tracheophyta</taxon>
        <taxon>Spermatophyta</taxon>
        <taxon>Magnoliopsida</taxon>
        <taxon>Ranunculales</taxon>
        <taxon>Ranunculaceae</taxon>
        <taxon>Thalictroideae</taxon>
        <taxon>Thalictrum</taxon>
    </lineage>
</organism>
<dbReference type="EMBL" id="JABWDY010003924">
    <property type="protein sequence ID" value="KAF5205543.1"/>
    <property type="molecule type" value="Genomic_DNA"/>
</dbReference>
<dbReference type="InterPro" id="IPR001969">
    <property type="entry name" value="Aspartic_peptidase_AS"/>
</dbReference>
<feature type="domain" description="Peptidase A1" evidence="3">
    <location>
        <begin position="145"/>
        <end position="376"/>
    </location>
</feature>
<dbReference type="PANTHER" id="PTHR13683:SF809">
    <property type="entry name" value="PEPTIDASE A1 DOMAIN-CONTAINING PROTEIN"/>
    <property type="match status" value="1"/>
</dbReference>
<evidence type="ECO:0000313" key="4">
    <source>
        <dbReference type="EMBL" id="KAF5205543.1"/>
    </source>
</evidence>
<accession>A0A7J6X818</accession>
<dbReference type="Gene3D" id="2.40.70.10">
    <property type="entry name" value="Acid Proteases"/>
    <property type="match status" value="1"/>
</dbReference>
<keyword evidence="4" id="KW-0645">Protease</keyword>
<dbReference type="InterPro" id="IPR033121">
    <property type="entry name" value="PEPTIDASE_A1"/>
</dbReference>
<comment type="similarity">
    <text evidence="1">Belongs to the peptidase A1 family.</text>
</comment>
<dbReference type="OrthoDB" id="2747330at2759"/>
<evidence type="ECO:0000259" key="3">
    <source>
        <dbReference type="PROSITE" id="PS51767"/>
    </source>
</evidence>
<name>A0A7J6X818_THATH</name>
<dbReference type="GO" id="GO:0006508">
    <property type="term" value="P:proteolysis"/>
    <property type="evidence" value="ECO:0007669"/>
    <property type="project" value="UniProtKB-KW"/>
</dbReference>
<protein>
    <submittedName>
        <fullName evidence="4">Aspartyl protease family protein</fullName>
    </submittedName>
</protein>